<dbReference type="OrthoDB" id="441660at2759"/>
<dbReference type="SUPFAM" id="SSF56436">
    <property type="entry name" value="C-type lectin-like"/>
    <property type="match status" value="1"/>
</dbReference>
<dbReference type="InterPro" id="IPR001304">
    <property type="entry name" value="C-type_lectin-like"/>
</dbReference>
<dbReference type="Pfam" id="PF00059">
    <property type="entry name" value="Lectin_C"/>
    <property type="match status" value="1"/>
</dbReference>
<feature type="domain" description="C-type lectin" evidence="1">
    <location>
        <begin position="16"/>
        <end position="130"/>
    </location>
</feature>
<evidence type="ECO:0000313" key="2">
    <source>
        <dbReference type="EMBL" id="KAG9345256.1"/>
    </source>
</evidence>
<gene>
    <name evidence="2" type="ORF">JZ751_009802</name>
</gene>
<proteinExistence type="predicted"/>
<keyword evidence="3" id="KW-1185">Reference proteome</keyword>
<sequence length="135" mass="15531">MRNRANMFPFLIISDYLILIRENKTWSEALRYCREHHINLVSVTTAATQSWVAKTAEGASTTHVWLGLRFTCTFRFWFWITYEQGCYQNWAQGHGPAGSEECGHTGAMQSGGDHRWVSLPETDKLNFICYTCDGK</sequence>
<organism evidence="2 3">
    <name type="scientific">Albula glossodonta</name>
    <name type="common">roundjaw bonefish</name>
    <dbReference type="NCBI Taxonomy" id="121402"/>
    <lineage>
        <taxon>Eukaryota</taxon>
        <taxon>Metazoa</taxon>
        <taxon>Chordata</taxon>
        <taxon>Craniata</taxon>
        <taxon>Vertebrata</taxon>
        <taxon>Euteleostomi</taxon>
        <taxon>Actinopterygii</taxon>
        <taxon>Neopterygii</taxon>
        <taxon>Teleostei</taxon>
        <taxon>Albuliformes</taxon>
        <taxon>Albulidae</taxon>
        <taxon>Albula</taxon>
    </lineage>
</organism>
<dbReference type="EMBL" id="JAFBMS010000018">
    <property type="protein sequence ID" value="KAG9345256.1"/>
    <property type="molecule type" value="Genomic_DNA"/>
</dbReference>
<evidence type="ECO:0000313" key="3">
    <source>
        <dbReference type="Proteomes" id="UP000824540"/>
    </source>
</evidence>
<dbReference type="CDD" id="cd00037">
    <property type="entry name" value="CLECT"/>
    <property type="match status" value="1"/>
</dbReference>
<accession>A0A8T2P0I5</accession>
<evidence type="ECO:0000259" key="1">
    <source>
        <dbReference type="PROSITE" id="PS50041"/>
    </source>
</evidence>
<dbReference type="AlphaFoldDB" id="A0A8T2P0I5"/>
<dbReference type="InterPro" id="IPR016187">
    <property type="entry name" value="CTDL_fold"/>
</dbReference>
<dbReference type="Gene3D" id="3.10.100.10">
    <property type="entry name" value="Mannose-Binding Protein A, subunit A"/>
    <property type="match status" value="1"/>
</dbReference>
<dbReference type="PANTHER" id="PTHR45784:SF3">
    <property type="entry name" value="C-TYPE LECTIN DOMAIN FAMILY 4 MEMBER K-LIKE-RELATED"/>
    <property type="match status" value="1"/>
</dbReference>
<dbReference type="SMART" id="SM00034">
    <property type="entry name" value="CLECT"/>
    <property type="match status" value="1"/>
</dbReference>
<comment type="caution">
    <text evidence="2">The sequence shown here is derived from an EMBL/GenBank/DDBJ whole genome shotgun (WGS) entry which is preliminary data.</text>
</comment>
<name>A0A8T2P0I5_9TELE</name>
<protein>
    <recommendedName>
        <fullName evidence="1">C-type lectin domain-containing protein</fullName>
    </recommendedName>
</protein>
<dbReference type="Proteomes" id="UP000824540">
    <property type="component" value="Unassembled WGS sequence"/>
</dbReference>
<dbReference type="InterPro" id="IPR016186">
    <property type="entry name" value="C-type_lectin-like/link_sf"/>
</dbReference>
<reference evidence="2" key="1">
    <citation type="thesis" date="2021" institute="BYU ScholarsArchive" country="Provo, UT, USA">
        <title>Applications of and Algorithms for Genome Assembly and Genomic Analyses with an Emphasis on Marine Teleosts.</title>
        <authorList>
            <person name="Pickett B.D."/>
        </authorList>
    </citation>
    <scope>NUCLEOTIDE SEQUENCE</scope>
    <source>
        <strain evidence="2">HI-2016</strain>
    </source>
</reference>
<dbReference type="PANTHER" id="PTHR45784">
    <property type="entry name" value="C-TYPE LECTIN DOMAIN FAMILY 20 MEMBER A-RELATED"/>
    <property type="match status" value="1"/>
</dbReference>
<dbReference type="PROSITE" id="PS50041">
    <property type="entry name" value="C_TYPE_LECTIN_2"/>
    <property type="match status" value="1"/>
</dbReference>